<reference evidence="2" key="1">
    <citation type="journal article" date="2019" name="Int. J. Syst. Evol. Microbiol.">
        <title>The Global Catalogue of Microorganisms (GCM) 10K type strain sequencing project: providing services to taxonomists for standard genome sequencing and annotation.</title>
        <authorList>
            <consortium name="The Broad Institute Genomics Platform"/>
            <consortium name="The Broad Institute Genome Sequencing Center for Infectious Disease"/>
            <person name="Wu L."/>
            <person name="Ma J."/>
        </authorList>
    </citation>
    <scope>NUCLEOTIDE SEQUENCE [LARGE SCALE GENOMIC DNA]</scope>
    <source>
        <strain evidence="2">KCTC 23298</strain>
    </source>
</reference>
<dbReference type="Proteomes" id="UP000658305">
    <property type="component" value="Unassembled WGS sequence"/>
</dbReference>
<protein>
    <submittedName>
        <fullName evidence="1">Uncharacterized protein</fullName>
    </submittedName>
</protein>
<evidence type="ECO:0000313" key="2">
    <source>
        <dbReference type="Proteomes" id="UP000658305"/>
    </source>
</evidence>
<accession>A0ABQ3FTF5</accession>
<comment type="caution">
    <text evidence="1">The sequence shown here is derived from an EMBL/GenBank/DDBJ whole genome shotgun (WGS) entry which is preliminary data.</text>
</comment>
<dbReference type="EMBL" id="BMYI01000040">
    <property type="protein sequence ID" value="GHC41241.1"/>
    <property type="molecule type" value="Genomic_DNA"/>
</dbReference>
<sequence>MQHEERNSLTDPASNFRHTQFEGEMKLRLAVPFDAWEPIGREGPITTGARAHLARLAEAGNGGMA</sequence>
<name>A0ABQ3FTF5_9RHOB</name>
<evidence type="ECO:0000313" key="1">
    <source>
        <dbReference type="EMBL" id="GHC41241.1"/>
    </source>
</evidence>
<gene>
    <name evidence="1" type="ORF">GCM10007291_48930</name>
</gene>
<proteinExistence type="predicted"/>
<organism evidence="1 2">
    <name type="scientific">Gemmobacter nanjingensis</name>
    <dbReference type="NCBI Taxonomy" id="488454"/>
    <lineage>
        <taxon>Bacteria</taxon>
        <taxon>Pseudomonadati</taxon>
        <taxon>Pseudomonadota</taxon>
        <taxon>Alphaproteobacteria</taxon>
        <taxon>Rhodobacterales</taxon>
        <taxon>Paracoccaceae</taxon>
        <taxon>Gemmobacter</taxon>
    </lineage>
</organism>
<keyword evidence="2" id="KW-1185">Reference proteome</keyword>